<feature type="domain" description="EamA" evidence="7">
    <location>
        <begin position="156"/>
        <end position="284"/>
    </location>
</feature>
<evidence type="ECO:0000256" key="3">
    <source>
        <dbReference type="ARBA" id="ARBA00022692"/>
    </source>
</evidence>
<dbReference type="GO" id="GO:0016020">
    <property type="term" value="C:membrane"/>
    <property type="evidence" value="ECO:0007669"/>
    <property type="project" value="UniProtKB-SubCell"/>
</dbReference>
<feature type="transmembrane region" description="Helical" evidence="6">
    <location>
        <begin position="212"/>
        <end position="235"/>
    </location>
</feature>
<feature type="transmembrane region" description="Helical" evidence="6">
    <location>
        <begin position="105"/>
        <end position="123"/>
    </location>
</feature>
<evidence type="ECO:0000256" key="2">
    <source>
        <dbReference type="ARBA" id="ARBA00009853"/>
    </source>
</evidence>
<feature type="transmembrane region" description="Helical" evidence="6">
    <location>
        <begin position="242"/>
        <end position="262"/>
    </location>
</feature>
<comment type="caution">
    <text evidence="8">The sequence shown here is derived from an EMBL/GenBank/DDBJ whole genome shotgun (WGS) entry which is preliminary data.</text>
</comment>
<evidence type="ECO:0000259" key="7">
    <source>
        <dbReference type="Pfam" id="PF00892"/>
    </source>
</evidence>
<feature type="transmembrane region" description="Helical" evidence="6">
    <location>
        <begin position="130"/>
        <end position="147"/>
    </location>
</feature>
<dbReference type="SUPFAM" id="SSF103481">
    <property type="entry name" value="Multidrug resistance efflux transporter EmrE"/>
    <property type="match status" value="2"/>
</dbReference>
<dbReference type="InterPro" id="IPR037185">
    <property type="entry name" value="EmrE-like"/>
</dbReference>
<feature type="transmembrane region" description="Helical" evidence="6">
    <location>
        <begin position="268"/>
        <end position="286"/>
    </location>
</feature>
<gene>
    <name evidence="8" type="ORF">JQX14_06875</name>
</gene>
<organism evidence="8 9">
    <name type="scientific">Pseudosulfitobacter pseudonitzschiae</name>
    <dbReference type="NCBI Taxonomy" id="1402135"/>
    <lineage>
        <taxon>Bacteria</taxon>
        <taxon>Pseudomonadati</taxon>
        <taxon>Pseudomonadota</taxon>
        <taxon>Alphaproteobacteria</taxon>
        <taxon>Rhodobacterales</taxon>
        <taxon>Roseobacteraceae</taxon>
        <taxon>Pseudosulfitobacter</taxon>
    </lineage>
</organism>
<evidence type="ECO:0000256" key="1">
    <source>
        <dbReference type="ARBA" id="ARBA00004141"/>
    </source>
</evidence>
<sequence>MFSPRAQNPALAAALICTACAFIAATMLIAKSLGSDQFGPALHPLQISNGRFVFALLCLSLAASVVRPKVTRPHMRWHVARTSAGWAGVTLMFASVAYIPLADATAITFLNPVFGMVLAIPLLGEQVGRVRWTAAAVALVGAMVLLRPTPESFQPAALLALGAAAIMGLELIFIKRLSGREGAFQILLINNALGVVISTLAVIAFWQPPTMAQWGLMGALGLLMACAQTCFVNAMARADASFVAPFSYLTLLFAALYDGIFYDVIPDGVTIVGACIIVAGALLLGLREAWLRRSGRPVTVSGTATTPLPAPDPD</sequence>
<evidence type="ECO:0000313" key="9">
    <source>
        <dbReference type="Proteomes" id="UP000809337"/>
    </source>
</evidence>
<dbReference type="EMBL" id="JAFBWN010000003">
    <property type="protein sequence ID" value="MBM2354252.1"/>
    <property type="molecule type" value="Genomic_DNA"/>
</dbReference>
<evidence type="ECO:0000256" key="4">
    <source>
        <dbReference type="ARBA" id="ARBA00022989"/>
    </source>
</evidence>
<evidence type="ECO:0000313" key="8">
    <source>
        <dbReference type="EMBL" id="MBM2354252.1"/>
    </source>
</evidence>
<keyword evidence="3 6" id="KW-0812">Transmembrane</keyword>
<keyword evidence="4 6" id="KW-1133">Transmembrane helix</keyword>
<feature type="transmembrane region" description="Helical" evidence="6">
    <location>
        <begin position="50"/>
        <end position="67"/>
    </location>
</feature>
<feature type="transmembrane region" description="Helical" evidence="6">
    <location>
        <begin position="79"/>
        <end position="99"/>
    </location>
</feature>
<dbReference type="Proteomes" id="UP000809337">
    <property type="component" value="Unassembled WGS sequence"/>
</dbReference>
<comment type="subcellular location">
    <subcellularLocation>
        <location evidence="1">Membrane</location>
        <topology evidence="1">Multi-pass membrane protein</topology>
    </subcellularLocation>
</comment>
<feature type="transmembrane region" description="Helical" evidence="6">
    <location>
        <begin position="186"/>
        <end position="206"/>
    </location>
</feature>
<dbReference type="PANTHER" id="PTHR22911:SF6">
    <property type="entry name" value="SOLUTE CARRIER FAMILY 35 MEMBER G1"/>
    <property type="match status" value="1"/>
</dbReference>
<accession>A0A9Q2RZL5</accession>
<dbReference type="Pfam" id="PF00892">
    <property type="entry name" value="EamA"/>
    <property type="match status" value="2"/>
</dbReference>
<dbReference type="InterPro" id="IPR000620">
    <property type="entry name" value="EamA_dom"/>
</dbReference>
<dbReference type="AlphaFoldDB" id="A0A9Q2RZL5"/>
<name>A0A9Q2RZL5_9RHOB</name>
<evidence type="ECO:0000256" key="6">
    <source>
        <dbReference type="SAM" id="Phobius"/>
    </source>
</evidence>
<dbReference type="RefSeq" id="WP_231033304.1">
    <property type="nucleotide sequence ID" value="NZ_JAJNGX010000003.1"/>
</dbReference>
<dbReference type="PANTHER" id="PTHR22911">
    <property type="entry name" value="ACYL-MALONYL CONDENSING ENZYME-RELATED"/>
    <property type="match status" value="1"/>
</dbReference>
<evidence type="ECO:0000256" key="5">
    <source>
        <dbReference type="ARBA" id="ARBA00023136"/>
    </source>
</evidence>
<comment type="similarity">
    <text evidence="2">Belongs to the drug/metabolite transporter (DMT) superfamily. 10 TMS drug/metabolite exporter (DME) (TC 2.A.7.3) family.</text>
</comment>
<protein>
    <submittedName>
        <fullName evidence="8">DMT family transporter</fullName>
    </submittedName>
</protein>
<reference evidence="8" key="1">
    <citation type="submission" date="2021-01" db="EMBL/GenBank/DDBJ databases">
        <title>Diatom-associated Roseobacters Show Island Model of Population Structure.</title>
        <authorList>
            <person name="Qu L."/>
            <person name="Feng X."/>
            <person name="Chen Y."/>
            <person name="Li L."/>
            <person name="Wang X."/>
            <person name="Hu Z."/>
            <person name="Wang H."/>
            <person name="Luo H."/>
        </authorList>
    </citation>
    <scope>NUCLEOTIDE SEQUENCE</scope>
    <source>
        <strain evidence="8">SM26-45</strain>
    </source>
</reference>
<proteinExistence type="inferred from homology"/>
<feature type="domain" description="EamA" evidence="7">
    <location>
        <begin position="12"/>
        <end position="146"/>
    </location>
</feature>
<keyword evidence="5 6" id="KW-0472">Membrane</keyword>
<feature type="transmembrane region" description="Helical" evidence="6">
    <location>
        <begin position="153"/>
        <end position="174"/>
    </location>
</feature>